<keyword evidence="6" id="KW-1185">Reference proteome</keyword>
<dbReference type="PANTHER" id="PTHR22939">
    <property type="entry name" value="SERINE PROTEASE FAMILY S1C HTRA-RELATED"/>
    <property type="match status" value="1"/>
</dbReference>
<evidence type="ECO:0000313" key="6">
    <source>
        <dbReference type="Proteomes" id="UP000321513"/>
    </source>
</evidence>
<sequence>MTSKQLVAVVLISAATSVGSVLGVSKYQQQQLASNLPETTSIFQNARYTGESAVGGPVVDFEKAATKAAPAVVHIKVRIKPKQVAAGPEDVQDNPFKDFFGDGFGDMFGGRGGSRPSPEQRGSGSGVAISADGYIVTNNHVVDKADEIVVTLNNKKDYKAKVIGKDPSTDLAVIKIEANNLPYLTFANSDDVHLGQWVLAIGYPLNLETTVTSGIVSAKSRSIGVNSRNSSSPIESFIQTDAAVNPGNSGGALVNTDGDVIGINSAIASPTGSYAGYAYAIPSNLVKKVVNDIVKYGATKRAYLGIMYGNDQMSEEDRAKNNVKEGDGVFVMDVAKGSAADEAGVQKGDFVTKVNGQTINSGSEMVEKIASLHPGDKISLTYQHNGVEKTATATLKGTSGTYASIKQQVVEQLGASFEELDKSKAAQLRLSNGVVVKDLGQGILTEQTRIKAGFIITKVNNTRINTIDELKAALKNAGNSAIISGVYPQQPQTEYQYALNDLNGQE</sequence>
<dbReference type="RefSeq" id="WP_147201889.1">
    <property type="nucleotide sequence ID" value="NZ_BJYT01000001.1"/>
</dbReference>
<organism evidence="5 6">
    <name type="scientific">Segetibacter aerophilus</name>
    <dbReference type="NCBI Taxonomy" id="670293"/>
    <lineage>
        <taxon>Bacteria</taxon>
        <taxon>Pseudomonadati</taxon>
        <taxon>Bacteroidota</taxon>
        <taxon>Chitinophagia</taxon>
        <taxon>Chitinophagales</taxon>
        <taxon>Chitinophagaceae</taxon>
        <taxon>Segetibacter</taxon>
    </lineage>
</organism>
<name>A0A512B7L3_9BACT</name>
<dbReference type="PRINTS" id="PR00834">
    <property type="entry name" value="PROTEASES2C"/>
</dbReference>
<reference evidence="5 6" key="1">
    <citation type="submission" date="2019-07" db="EMBL/GenBank/DDBJ databases">
        <title>Whole genome shotgun sequence of Segetibacter aerophilus NBRC 106135.</title>
        <authorList>
            <person name="Hosoyama A."/>
            <person name="Uohara A."/>
            <person name="Ohji S."/>
            <person name="Ichikawa N."/>
        </authorList>
    </citation>
    <scope>NUCLEOTIDE SEQUENCE [LARGE SCALE GENOMIC DNA]</scope>
    <source>
        <strain evidence="5 6">NBRC 106135</strain>
    </source>
</reference>
<dbReference type="EMBL" id="BJYT01000001">
    <property type="protein sequence ID" value="GEO07945.1"/>
    <property type="molecule type" value="Genomic_DNA"/>
</dbReference>
<dbReference type="SUPFAM" id="SSF50494">
    <property type="entry name" value="Trypsin-like serine proteases"/>
    <property type="match status" value="1"/>
</dbReference>
<dbReference type="Pfam" id="PF13180">
    <property type="entry name" value="PDZ_2"/>
    <property type="match status" value="1"/>
</dbReference>
<dbReference type="InterPro" id="IPR036034">
    <property type="entry name" value="PDZ_sf"/>
</dbReference>
<dbReference type="OrthoDB" id="9758917at2"/>
<comment type="similarity">
    <text evidence="1">Belongs to the peptidase S1C family.</text>
</comment>
<dbReference type="InterPro" id="IPR025926">
    <property type="entry name" value="PDZ-like_dom"/>
</dbReference>
<dbReference type="PROSITE" id="PS50106">
    <property type="entry name" value="PDZ"/>
    <property type="match status" value="1"/>
</dbReference>
<evidence type="ECO:0000256" key="1">
    <source>
        <dbReference type="ARBA" id="ARBA00010541"/>
    </source>
</evidence>
<dbReference type="GO" id="GO:0004252">
    <property type="term" value="F:serine-type endopeptidase activity"/>
    <property type="evidence" value="ECO:0007669"/>
    <property type="project" value="InterPro"/>
</dbReference>
<proteinExistence type="inferred from homology"/>
<dbReference type="AlphaFoldDB" id="A0A512B7L3"/>
<dbReference type="CDD" id="cd06779">
    <property type="entry name" value="cpPDZ_Deg_HtrA-like"/>
    <property type="match status" value="1"/>
</dbReference>
<dbReference type="Gene3D" id="2.40.10.120">
    <property type="match status" value="1"/>
</dbReference>
<evidence type="ECO:0000256" key="3">
    <source>
        <dbReference type="ARBA" id="ARBA00022801"/>
    </source>
</evidence>
<dbReference type="Pfam" id="PF12812">
    <property type="entry name" value="PDZ_1"/>
    <property type="match status" value="1"/>
</dbReference>
<feature type="domain" description="PDZ" evidence="4">
    <location>
        <begin position="293"/>
        <end position="361"/>
    </location>
</feature>
<dbReference type="Gene3D" id="2.30.42.10">
    <property type="match status" value="2"/>
</dbReference>
<evidence type="ECO:0000256" key="2">
    <source>
        <dbReference type="ARBA" id="ARBA00022670"/>
    </source>
</evidence>
<dbReference type="SMART" id="SM00228">
    <property type="entry name" value="PDZ"/>
    <property type="match status" value="2"/>
</dbReference>
<dbReference type="InterPro" id="IPR001940">
    <property type="entry name" value="Peptidase_S1C"/>
</dbReference>
<keyword evidence="2" id="KW-0645">Protease</keyword>
<dbReference type="SUPFAM" id="SSF50156">
    <property type="entry name" value="PDZ domain-like"/>
    <property type="match status" value="2"/>
</dbReference>
<comment type="caution">
    <text evidence="5">The sequence shown here is derived from an EMBL/GenBank/DDBJ whole genome shotgun (WGS) entry which is preliminary data.</text>
</comment>
<evidence type="ECO:0000313" key="5">
    <source>
        <dbReference type="EMBL" id="GEO07945.1"/>
    </source>
</evidence>
<dbReference type="InterPro" id="IPR001478">
    <property type="entry name" value="PDZ"/>
</dbReference>
<evidence type="ECO:0000259" key="4">
    <source>
        <dbReference type="PROSITE" id="PS50106"/>
    </source>
</evidence>
<protein>
    <submittedName>
        <fullName evidence="5">Type I deoxyribonuclease HsdR</fullName>
    </submittedName>
</protein>
<gene>
    <name evidence="5" type="ORF">SAE01_04410</name>
</gene>
<dbReference type="Pfam" id="PF13365">
    <property type="entry name" value="Trypsin_2"/>
    <property type="match status" value="1"/>
</dbReference>
<dbReference type="Proteomes" id="UP000321513">
    <property type="component" value="Unassembled WGS sequence"/>
</dbReference>
<keyword evidence="3" id="KW-0378">Hydrolase</keyword>
<dbReference type="GO" id="GO:0006508">
    <property type="term" value="P:proteolysis"/>
    <property type="evidence" value="ECO:0007669"/>
    <property type="project" value="UniProtKB-KW"/>
</dbReference>
<accession>A0A512B7L3</accession>
<dbReference type="PANTHER" id="PTHR22939:SF129">
    <property type="entry name" value="SERINE PROTEASE HTRA2, MITOCHONDRIAL"/>
    <property type="match status" value="1"/>
</dbReference>
<dbReference type="InterPro" id="IPR009003">
    <property type="entry name" value="Peptidase_S1_PA"/>
</dbReference>